<feature type="transmembrane region" description="Helical" evidence="7">
    <location>
        <begin position="186"/>
        <end position="205"/>
    </location>
</feature>
<dbReference type="GO" id="GO:0016020">
    <property type="term" value="C:membrane"/>
    <property type="evidence" value="ECO:0007669"/>
    <property type="project" value="UniProtKB-SubCell"/>
</dbReference>
<keyword evidence="3 7" id="KW-0812">Transmembrane</keyword>
<sequence>MAEWHVSGPYQQQQHTGVPAQSGGGPEWYSAGGASQYSATSYSYETSRGTQGGAAYGSFEDEAPLLEELGIDIPAILSRTRSILTFRLAGHDMDHLDLGGPLILMALLGFAHLLVGKMHFGYILGWMVVGSMLLWFVLNSITGSEDPEAKSLDLYSCTCLLGYALLPLVAHAFLALAVPRRSAPSMAAGGVAVLWASHTAAKLFVRRSPLLDGQHSVVLFPCLLMYASFALLSLY</sequence>
<accession>E1ZBB6</accession>
<evidence type="ECO:0000256" key="6">
    <source>
        <dbReference type="SAM" id="MobiDB-lite"/>
    </source>
</evidence>
<dbReference type="PANTHER" id="PTHR21236:SF2">
    <property type="entry name" value="PROTEIN YIPF"/>
    <property type="match status" value="1"/>
</dbReference>
<evidence type="ECO:0000256" key="4">
    <source>
        <dbReference type="ARBA" id="ARBA00022989"/>
    </source>
</evidence>
<feature type="transmembrane region" description="Helical" evidence="7">
    <location>
        <begin position="121"/>
        <end position="142"/>
    </location>
</feature>
<feature type="region of interest" description="Disordered" evidence="6">
    <location>
        <begin position="1"/>
        <end position="25"/>
    </location>
</feature>
<dbReference type="GO" id="GO:0006888">
    <property type="term" value="P:endoplasmic reticulum to Golgi vesicle-mediated transport"/>
    <property type="evidence" value="ECO:0007669"/>
    <property type="project" value="InterPro"/>
</dbReference>
<dbReference type="GO" id="GO:0048280">
    <property type="term" value="P:vesicle fusion with Golgi apparatus"/>
    <property type="evidence" value="ECO:0007669"/>
    <property type="project" value="TreeGrafter"/>
</dbReference>
<dbReference type="InterPro" id="IPR045231">
    <property type="entry name" value="Yip1/4-like"/>
</dbReference>
<keyword evidence="5 7" id="KW-0472">Membrane</keyword>
<evidence type="ECO:0000256" key="2">
    <source>
        <dbReference type="ARBA" id="ARBA00010596"/>
    </source>
</evidence>
<comment type="similarity">
    <text evidence="2">Belongs to the YIP1 family.</text>
</comment>
<evidence type="ECO:0000256" key="7">
    <source>
        <dbReference type="SAM" id="Phobius"/>
    </source>
</evidence>
<evidence type="ECO:0000313" key="9">
    <source>
        <dbReference type="Proteomes" id="UP000008141"/>
    </source>
</evidence>
<evidence type="ECO:0000313" key="8">
    <source>
        <dbReference type="EMBL" id="EFN56616.1"/>
    </source>
</evidence>
<dbReference type="OrthoDB" id="440385at2759"/>
<gene>
    <name evidence="8" type="ORF">CHLNCDRAFT_144382</name>
</gene>
<dbReference type="Proteomes" id="UP000008141">
    <property type="component" value="Unassembled WGS sequence"/>
</dbReference>
<organism evidence="9">
    <name type="scientific">Chlorella variabilis</name>
    <name type="common">Green alga</name>
    <dbReference type="NCBI Taxonomy" id="554065"/>
    <lineage>
        <taxon>Eukaryota</taxon>
        <taxon>Viridiplantae</taxon>
        <taxon>Chlorophyta</taxon>
        <taxon>core chlorophytes</taxon>
        <taxon>Trebouxiophyceae</taxon>
        <taxon>Chlorellales</taxon>
        <taxon>Chlorellaceae</taxon>
        <taxon>Chlorella clade</taxon>
        <taxon>Chlorella</taxon>
    </lineage>
</organism>
<protein>
    <recommendedName>
        <fullName evidence="10">Protein YIP</fullName>
    </recommendedName>
</protein>
<keyword evidence="9" id="KW-1185">Reference proteome</keyword>
<evidence type="ECO:0000256" key="5">
    <source>
        <dbReference type="ARBA" id="ARBA00023136"/>
    </source>
</evidence>
<feature type="transmembrane region" description="Helical" evidence="7">
    <location>
        <begin position="217"/>
        <end position="234"/>
    </location>
</feature>
<evidence type="ECO:0000256" key="3">
    <source>
        <dbReference type="ARBA" id="ARBA00022692"/>
    </source>
</evidence>
<dbReference type="KEGG" id="cvr:CHLNCDRAFT_144382"/>
<keyword evidence="4 7" id="KW-1133">Transmembrane helix</keyword>
<dbReference type="OMA" id="GYTGQFF"/>
<feature type="transmembrane region" description="Helical" evidence="7">
    <location>
        <begin position="154"/>
        <end position="174"/>
    </location>
</feature>
<dbReference type="EMBL" id="GL433841">
    <property type="protein sequence ID" value="EFN56616.1"/>
    <property type="molecule type" value="Genomic_DNA"/>
</dbReference>
<dbReference type="STRING" id="554065.E1ZBB6"/>
<dbReference type="GO" id="GO:0005802">
    <property type="term" value="C:trans-Golgi network"/>
    <property type="evidence" value="ECO:0007669"/>
    <property type="project" value="TreeGrafter"/>
</dbReference>
<dbReference type="GeneID" id="17356108"/>
<evidence type="ECO:0000256" key="1">
    <source>
        <dbReference type="ARBA" id="ARBA00004141"/>
    </source>
</evidence>
<dbReference type="PANTHER" id="PTHR21236">
    <property type="entry name" value="GOLGI MEMBRANE PROTEIN YIP1"/>
    <property type="match status" value="1"/>
</dbReference>
<proteinExistence type="inferred from homology"/>
<dbReference type="AlphaFoldDB" id="E1ZBB6"/>
<dbReference type="FunCoup" id="E1ZBB6">
    <property type="interactions" value="2033"/>
</dbReference>
<dbReference type="eggNOG" id="KOG3103">
    <property type="taxonomic scope" value="Eukaryota"/>
</dbReference>
<name>E1ZBB6_CHLVA</name>
<evidence type="ECO:0008006" key="10">
    <source>
        <dbReference type="Google" id="ProtNLM"/>
    </source>
</evidence>
<dbReference type="InParanoid" id="E1ZBB6"/>
<reference evidence="8 9" key="1">
    <citation type="journal article" date="2010" name="Plant Cell">
        <title>The Chlorella variabilis NC64A genome reveals adaptation to photosymbiosis, coevolution with viruses, and cryptic sex.</title>
        <authorList>
            <person name="Blanc G."/>
            <person name="Duncan G."/>
            <person name="Agarkova I."/>
            <person name="Borodovsky M."/>
            <person name="Gurnon J."/>
            <person name="Kuo A."/>
            <person name="Lindquist E."/>
            <person name="Lucas S."/>
            <person name="Pangilinan J."/>
            <person name="Polle J."/>
            <person name="Salamov A."/>
            <person name="Terry A."/>
            <person name="Yamada T."/>
            <person name="Dunigan D.D."/>
            <person name="Grigoriev I.V."/>
            <person name="Claverie J.M."/>
            <person name="Van Etten J.L."/>
        </authorList>
    </citation>
    <scope>NUCLEOTIDE SEQUENCE [LARGE SCALE GENOMIC DNA]</scope>
    <source>
        <strain evidence="8 9">NC64A</strain>
    </source>
</reference>
<dbReference type="RefSeq" id="XP_005848718.1">
    <property type="nucleotide sequence ID" value="XM_005848656.1"/>
</dbReference>
<feature type="transmembrane region" description="Helical" evidence="7">
    <location>
        <begin position="96"/>
        <end position="115"/>
    </location>
</feature>
<comment type="subcellular location">
    <subcellularLocation>
        <location evidence="1">Membrane</location>
        <topology evidence="1">Multi-pass membrane protein</topology>
    </subcellularLocation>
</comment>